<evidence type="ECO:0000256" key="1">
    <source>
        <dbReference type="SAM" id="Phobius"/>
    </source>
</evidence>
<dbReference type="AlphaFoldDB" id="A0A9P8KCZ2"/>
<dbReference type="EMBL" id="JAHFYH010000001">
    <property type="protein sequence ID" value="KAH0237683.1"/>
    <property type="molecule type" value="Genomic_DNA"/>
</dbReference>
<keyword evidence="1" id="KW-0812">Transmembrane</keyword>
<protein>
    <submittedName>
        <fullName evidence="2">Uncharacterized protein</fullName>
    </submittedName>
</protein>
<feature type="transmembrane region" description="Helical" evidence="1">
    <location>
        <begin position="34"/>
        <end position="54"/>
    </location>
</feature>
<organism evidence="2 3">
    <name type="scientific">Aureobasidium melanogenum</name>
    <name type="common">Aureobasidium pullulans var. melanogenum</name>
    <dbReference type="NCBI Taxonomy" id="46634"/>
    <lineage>
        <taxon>Eukaryota</taxon>
        <taxon>Fungi</taxon>
        <taxon>Dikarya</taxon>
        <taxon>Ascomycota</taxon>
        <taxon>Pezizomycotina</taxon>
        <taxon>Dothideomycetes</taxon>
        <taxon>Dothideomycetidae</taxon>
        <taxon>Dothideales</taxon>
        <taxon>Saccotheciaceae</taxon>
        <taxon>Aureobasidium</taxon>
    </lineage>
</organism>
<keyword evidence="1" id="KW-0472">Membrane</keyword>
<name>A0A9P8KCZ2_AURME</name>
<feature type="non-terminal residue" evidence="2">
    <location>
        <position position="92"/>
    </location>
</feature>
<evidence type="ECO:0000313" key="2">
    <source>
        <dbReference type="EMBL" id="KAH0237683.1"/>
    </source>
</evidence>
<reference evidence="2" key="1">
    <citation type="journal article" date="2021" name="J Fungi (Basel)">
        <title>Virulence traits and population genomics of the black yeast Aureobasidium melanogenum.</title>
        <authorList>
            <person name="Cernosa A."/>
            <person name="Sun X."/>
            <person name="Gostincar C."/>
            <person name="Fang C."/>
            <person name="Gunde-Cimerman N."/>
            <person name="Song Z."/>
        </authorList>
    </citation>
    <scope>NUCLEOTIDE SEQUENCE</scope>
    <source>
        <strain evidence="2">EXF-8016</strain>
    </source>
</reference>
<dbReference type="Proteomes" id="UP000767238">
    <property type="component" value="Unassembled WGS sequence"/>
</dbReference>
<accession>A0A9P8KCZ2</accession>
<comment type="caution">
    <text evidence="2">The sequence shown here is derived from an EMBL/GenBank/DDBJ whole genome shotgun (WGS) entry which is preliminary data.</text>
</comment>
<proteinExistence type="predicted"/>
<keyword evidence="1" id="KW-1133">Transmembrane helix</keyword>
<reference evidence="2" key="2">
    <citation type="submission" date="2021-08" db="EMBL/GenBank/DDBJ databases">
        <authorList>
            <person name="Gostincar C."/>
            <person name="Sun X."/>
            <person name="Song Z."/>
            <person name="Gunde-Cimerman N."/>
        </authorList>
    </citation>
    <scope>NUCLEOTIDE SEQUENCE</scope>
    <source>
        <strain evidence="2">EXF-8016</strain>
    </source>
</reference>
<gene>
    <name evidence="2" type="ORF">KCV03_g103</name>
</gene>
<evidence type="ECO:0000313" key="3">
    <source>
        <dbReference type="Proteomes" id="UP000767238"/>
    </source>
</evidence>
<sequence length="92" mass="9954">MTFLFLLTRRRRPASLSSAKRLASASLRSKSSTLTMWFLSLCCSSLIAFSLGGLRGTGGMMNSLTYLPAVSTKKLPFLLPSSTAFSMALALR</sequence>